<evidence type="ECO:0000313" key="1">
    <source>
        <dbReference type="EMBL" id="KZE71594.1"/>
    </source>
</evidence>
<comment type="caution">
    <text evidence="1">The sequence shown here is derived from an EMBL/GenBank/DDBJ whole genome shotgun (WGS) entry which is preliminary data.</text>
</comment>
<reference evidence="2" key="1">
    <citation type="submission" date="2016-01" db="EMBL/GenBank/DDBJ databases">
        <title>Draft genome of Chromobacterium sp. F49.</title>
        <authorList>
            <person name="Hong K.W."/>
        </authorList>
    </citation>
    <scope>NUCLEOTIDE SEQUENCE [LARGE SCALE GENOMIC DNA]</scope>
    <source>
        <strain evidence="2">M63</strain>
    </source>
</reference>
<dbReference type="RefSeq" id="WP_063187970.1">
    <property type="nucleotide sequence ID" value="NZ_LQRA01000110.1"/>
</dbReference>
<gene>
    <name evidence="1" type="ORF">AV654_05140</name>
</gene>
<evidence type="ECO:0008006" key="3">
    <source>
        <dbReference type="Google" id="ProtNLM"/>
    </source>
</evidence>
<dbReference type="OrthoDB" id="2670791at2"/>
<protein>
    <recommendedName>
        <fullName evidence="3">Aspartyl-phosphate phosphatase Spo0E family protein</fullName>
    </recommendedName>
</protein>
<accession>A0A163TCV8</accession>
<dbReference type="AlphaFoldDB" id="A0A163TCV8"/>
<organism evidence="1 2">
    <name type="scientific">Paenibacillus elgii</name>
    <dbReference type="NCBI Taxonomy" id="189691"/>
    <lineage>
        <taxon>Bacteria</taxon>
        <taxon>Bacillati</taxon>
        <taxon>Bacillota</taxon>
        <taxon>Bacilli</taxon>
        <taxon>Bacillales</taxon>
        <taxon>Paenibacillaceae</taxon>
        <taxon>Paenibacillus</taxon>
    </lineage>
</organism>
<sequence>MKLSASGGEVTDLPVLHMDDEELQKEMMALLRQMEEAVQQGERLTGEHMVRLSQQLDAYVLIAQTRKMRCIS</sequence>
<proteinExistence type="predicted"/>
<dbReference type="Proteomes" id="UP000076563">
    <property type="component" value="Unassembled WGS sequence"/>
</dbReference>
<keyword evidence="2" id="KW-1185">Reference proteome</keyword>
<dbReference type="EMBL" id="LQRA01000110">
    <property type="protein sequence ID" value="KZE71594.1"/>
    <property type="molecule type" value="Genomic_DNA"/>
</dbReference>
<evidence type="ECO:0000313" key="2">
    <source>
        <dbReference type="Proteomes" id="UP000076563"/>
    </source>
</evidence>
<name>A0A163TCV8_9BACL</name>